<dbReference type="PANTHER" id="PTHR10811">
    <property type="entry name" value="FRINGE-RELATED"/>
    <property type="match status" value="1"/>
</dbReference>
<sequence>MVLCFWLSLMLWAPYGILEARPALSDVHSSTDLLENVARRSRGESSPKPKSADLPESDKVDARIKRRNSLLHQISNVKASIDDPDNASVTTSKKTNVLGNVFISVKTTRQNHRVRLPAILQTWFQLAREQTYFFTDAEDAEVSRASGGHLVMTGCASGHTRQALSCKMNSEFDAFVLSAKEWWCHFDDDNYVNVVSLEKTLKSFNSSELWYLGRDSIRPTIDLTTKQWGDVRFRFATGGAGFCISRALANEMKPHAFKGRLRELSEEIRLPDDVTVGFLVEVIVGAKLTALPNFHSHLEEMLLIRKPLRNQISLSYNSKRKNFVPVEQLLPRDPTRFLSIHCEIFRELPTCKRFRRRR</sequence>
<feature type="region of interest" description="Disordered" evidence="10">
    <location>
        <begin position="38"/>
        <end position="58"/>
    </location>
</feature>
<comment type="subcellular location">
    <subcellularLocation>
        <location evidence="9">Endomembrane system</location>
        <topology evidence="9">Single-pass membrane protein</topology>
    </subcellularLocation>
    <subcellularLocation>
        <location evidence="1">Membrane</location>
        <topology evidence="1">Single-pass type II membrane protein</topology>
    </subcellularLocation>
</comment>
<keyword evidence="4" id="KW-0808">Transferase</keyword>
<dbReference type="Pfam" id="PF02434">
    <property type="entry name" value="Fringe"/>
    <property type="match status" value="1"/>
</dbReference>
<evidence type="ECO:0000313" key="13">
    <source>
        <dbReference type="Proteomes" id="UP000694867"/>
    </source>
</evidence>
<gene>
    <name evidence="14" type="primary">LOC100906383</name>
</gene>
<keyword evidence="6" id="KW-0735">Signal-anchor</keyword>
<feature type="chain" id="PRO_5042538797" evidence="11">
    <location>
        <begin position="21"/>
        <end position="358"/>
    </location>
</feature>
<name>A0AAJ6QM73_9ACAR</name>
<comment type="similarity">
    <text evidence="2">Belongs to the glycosyltransferase 31 family.</text>
</comment>
<dbReference type="Proteomes" id="UP000694867">
    <property type="component" value="Unplaced"/>
</dbReference>
<evidence type="ECO:0000256" key="9">
    <source>
        <dbReference type="ARBA" id="ARBA00037847"/>
    </source>
</evidence>
<evidence type="ECO:0000256" key="6">
    <source>
        <dbReference type="ARBA" id="ARBA00022968"/>
    </source>
</evidence>
<dbReference type="Gene3D" id="3.90.550.50">
    <property type="match status" value="1"/>
</dbReference>
<dbReference type="GO" id="GO:0016757">
    <property type="term" value="F:glycosyltransferase activity"/>
    <property type="evidence" value="ECO:0007669"/>
    <property type="project" value="UniProtKB-KW"/>
</dbReference>
<evidence type="ECO:0000256" key="10">
    <source>
        <dbReference type="SAM" id="MobiDB-lite"/>
    </source>
</evidence>
<keyword evidence="5" id="KW-0812">Transmembrane</keyword>
<dbReference type="KEGG" id="goe:100906383"/>
<dbReference type="AlphaFoldDB" id="A0AAJ6QM73"/>
<evidence type="ECO:0000256" key="4">
    <source>
        <dbReference type="ARBA" id="ARBA00022679"/>
    </source>
</evidence>
<accession>A0AAJ6QM73</accession>
<keyword evidence="7" id="KW-1133">Transmembrane helix</keyword>
<evidence type="ECO:0000256" key="8">
    <source>
        <dbReference type="ARBA" id="ARBA00023136"/>
    </source>
</evidence>
<keyword evidence="13" id="KW-1185">Reference proteome</keyword>
<feature type="domain" description="Fringe-like glycosyltransferase" evidence="12">
    <location>
        <begin position="99"/>
        <end position="335"/>
    </location>
</feature>
<keyword evidence="8" id="KW-0472">Membrane</keyword>
<dbReference type="GeneID" id="100906383"/>
<dbReference type="GO" id="GO:0016020">
    <property type="term" value="C:membrane"/>
    <property type="evidence" value="ECO:0007669"/>
    <property type="project" value="UniProtKB-SubCell"/>
</dbReference>
<organism evidence="13 14">
    <name type="scientific">Galendromus occidentalis</name>
    <name type="common">western predatory mite</name>
    <dbReference type="NCBI Taxonomy" id="34638"/>
    <lineage>
        <taxon>Eukaryota</taxon>
        <taxon>Metazoa</taxon>
        <taxon>Ecdysozoa</taxon>
        <taxon>Arthropoda</taxon>
        <taxon>Chelicerata</taxon>
        <taxon>Arachnida</taxon>
        <taxon>Acari</taxon>
        <taxon>Parasitiformes</taxon>
        <taxon>Mesostigmata</taxon>
        <taxon>Gamasina</taxon>
        <taxon>Phytoseioidea</taxon>
        <taxon>Phytoseiidae</taxon>
        <taxon>Typhlodrominae</taxon>
        <taxon>Galendromus</taxon>
    </lineage>
</organism>
<reference evidence="14" key="1">
    <citation type="submission" date="2025-08" db="UniProtKB">
        <authorList>
            <consortium name="RefSeq"/>
        </authorList>
    </citation>
    <scope>IDENTIFICATION</scope>
</reference>
<evidence type="ECO:0000256" key="1">
    <source>
        <dbReference type="ARBA" id="ARBA00004606"/>
    </source>
</evidence>
<evidence type="ECO:0000256" key="5">
    <source>
        <dbReference type="ARBA" id="ARBA00022692"/>
    </source>
</evidence>
<evidence type="ECO:0000313" key="14">
    <source>
        <dbReference type="RefSeq" id="XP_003737464.1"/>
    </source>
</evidence>
<evidence type="ECO:0000259" key="12">
    <source>
        <dbReference type="Pfam" id="PF02434"/>
    </source>
</evidence>
<proteinExistence type="inferred from homology"/>
<dbReference type="GO" id="GO:0012505">
    <property type="term" value="C:endomembrane system"/>
    <property type="evidence" value="ECO:0007669"/>
    <property type="project" value="UniProtKB-SubCell"/>
</dbReference>
<protein>
    <submittedName>
        <fullName evidence="14">Fringe glycosyltransferase</fullName>
    </submittedName>
</protein>
<feature type="signal peptide" evidence="11">
    <location>
        <begin position="1"/>
        <end position="20"/>
    </location>
</feature>
<dbReference type="RefSeq" id="XP_003737464.1">
    <property type="nucleotide sequence ID" value="XM_003737416.1"/>
</dbReference>
<evidence type="ECO:0000256" key="3">
    <source>
        <dbReference type="ARBA" id="ARBA00022676"/>
    </source>
</evidence>
<evidence type="ECO:0000256" key="7">
    <source>
        <dbReference type="ARBA" id="ARBA00022989"/>
    </source>
</evidence>
<keyword evidence="11" id="KW-0732">Signal</keyword>
<evidence type="ECO:0000256" key="11">
    <source>
        <dbReference type="SAM" id="SignalP"/>
    </source>
</evidence>
<dbReference type="InterPro" id="IPR003378">
    <property type="entry name" value="Fringe-like_glycosylTrfase"/>
</dbReference>
<evidence type="ECO:0000256" key="2">
    <source>
        <dbReference type="ARBA" id="ARBA00008661"/>
    </source>
</evidence>
<keyword evidence="3" id="KW-0328">Glycosyltransferase</keyword>